<dbReference type="Proteomes" id="UP000219452">
    <property type="component" value="Unassembled WGS sequence"/>
</dbReference>
<dbReference type="Gene3D" id="1.10.287.110">
    <property type="entry name" value="DnaJ domain"/>
    <property type="match status" value="1"/>
</dbReference>
<keyword evidence="3" id="KW-1185">Reference proteome</keyword>
<protein>
    <recommendedName>
        <fullName evidence="4">DnaJ domain-containing protein</fullName>
    </recommendedName>
</protein>
<dbReference type="EMBL" id="OCNH01000002">
    <property type="protein sequence ID" value="SOD90018.1"/>
    <property type="molecule type" value="Genomic_DNA"/>
</dbReference>
<evidence type="ECO:0000313" key="2">
    <source>
        <dbReference type="EMBL" id="SOD90018.1"/>
    </source>
</evidence>
<dbReference type="AlphaFoldDB" id="A0A286G3F4"/>
<keyword evidence="1" id="KW-0175">Coiled coil</keyword>
<gene>
    <name evidence="2" type="ORF">SAMN06269250_3269</name>
</gene>
<evidence type="ECO:0000313" key="3">
    <source>
        <dbReference type="Proteomes" id="UP000219452"/>
    </source>
</evidence>
<name>A0A286G3F4_9BACT</name>
<evidence type="ECO:0000256" key="1">
    <source>
        <dbReference type="SAM" id="Coils"/>
    </source>
</evidence>
<feature type="coiled-coil region" evidence="1">
    <location>
        <begin position="22"/>
        <end position="67"/>
    </location>
</feature>
<reference evidence="3" key="1">
    <citation type="submission" date="2017-09" db="EMBL/GenBank/DDBJ databases">
        <authorList>
            <person name="Varghese N."/>
            <person name="Submissions S."/>
        </authorList>
    </citation>
    <scope>NUCLEOTIDE SEQUENCE [LARGE SCALE GENOMIC DNA]</scope>
    <source>
        <strain evidence="3">DSM 29961</strain>
    </source>
</reference>
<dbReference type="SUPFAM" id="SSF46565">
    <property type="entry name" value="Chaperone J-domain"/>
    <property type="match status" value="1"/>
</dbReference>
<organism evidence="2 3">
    <name type="scientific">Spirosoma fluviale</name>
    <dbReference type="NCBI Taxonomy" id="1597977"/>
    <lineage>
        <taxon>Bacteria</taxon>
        <taxon>Pseudomonadati</taxon>
        <taxon>Bacteroidota</taxon>
        <taxon>Cytophagia</taxon>
        <taxon>Cytophagales</taxon>
        <taxon>Cytophagaceae</taxon>
        <taxon>Spirosoma</taxon>
    </lineage>
</organism>
<accession>A0A286G3F4</accession>
<sequence>MFVVRPRLVLTTNLKFMHTQTISNLLTQLATLEAEKKRLQSLVDSYYRRLHHQLGELLTQIIQLQEQLATRRAGQTRRRSDVEAAHQARACFEQTQHRVQEALAHTPTEPDAVGDETELRKLYRQAVAQAHPDLFFTEPDKQERATAFIAQLNEAYGRKDLMGVRQLAQQLQDGLLFLDETTLHNDPEALQQAVERLTQRKQALETDIQTLRQQEGYVIMSQSPTEQAAHFDRLQKNLQEHLAILAQSLDRP</sequence>
<evidence type="ECO:0008006" key="4">
    <source>
        <dbReference type="Google" id="ProtNLM"/>
    </source>
</evidence>
<dbReference type="InterPro" id="IPR036869">
    <property type="entry name" value="J_dom_sf"/>
</dbReference>
<proteinExistence type="predicted"/>